<comment type="caution">
    <text evidence="1">The sequence shown here is derived from an EMBL/GenBank/DDBJ whole genome shotgun (WGS) entry which is preliminary data.</text>
</comment>
<keyword evidence="2" id="KW-1185">Reference proteome</keyword>
<dbReference type="EMBL" id="JAYGHY010000007">
    <property type="protein sequence ID" value="MEA5441649.1"/>
    <property type="molecule type" value="Genomic_DNA"/>
</dbReference>
<keyword evidence="1" id="KW-0418">Kinase</keyword>
<dbReference type="InterPro" id="IPR046239">
    <property type="entry name" value="DUF6272"/>
</dbReference>
<dbReference type="RefSeq" id="WP_323355772.1">
    <property type="nucleotide sequence ID" value="NZ_JAYGHY010000007.1"/>
</dbReference>
<keyword evidence="1" id="KW-0808">Transferase</keyword>
<gene>
    <name evidence="1" type="primary">siaB</name>
    <name evidence="1" type="ORF">VB739_03680</name>
</gene>
<accession>A0ABU5ST30</accession>
<dbReference type="Proteomes" id="UP001302329">
    <property type="component" value="Unassembled WGS sequence"/>
</dbReference>
<evidence type="ECO:0000313" key="1">
    <source>
        <dbReference type="EMBL" id="MEA5441649.1"/>
    </source>
</evidence>
<evidence type="ECO:0000313" key="2">
    <source>
        <dbReference type="Proteomes" id="UP001302329"/>
    </source>
</evidence>
<reference evidence="1 2" key="1">
    <citation type="submission" date="2023-12" db="EMBL/GenBank/DDBJ databases">
        <title>Baltic Sea Cyanobacteria.</title>
        <authorList>
            <person name="Delbaje E."/>
            <person name="Fewer D.P."/>
            <person name="Shishido T.K."/>
        </authorList>
    </citation>
    <scope>NUCLEOTIDE SEQUENCE [LARGE SCALE GENOMIC DNA]</scope>
    <source>
        <strain evidence="1 2">UHCC 0281</strain>
    </source>
</reference>
<dbReference type="Pfam" id="PF19788">
    <property type="entry name" value="DUF6272"/>
    <property type="match status" value="1"/>
</dbReference>
<dbReference type="EC" id="2.7.1.-" evidence="1"/>
<sequence length="182" mass="19821">MTISTNSLMSLREYFSNQQILICFNGPISTNLIGEIGSALKEHIESNHAPELEVMDVFSVYIEMSQNIRNYATSHGFSDSESSATVVIAAAEAGHYAVCAGNLVEMGDGQALLERIHELAACDKAQLKLLYKQQLRQPHTQTPGQGAGLGLIEIARRSSQPMEASLDPLEPGRAFFSLRAII</sequence>
<dbReference type="NCBIfam" id="NF038264">
    <property type="entry name" value="kinase_SiaB"/>
    <property type="match status" value="1"/>
</dbReference>
<dbReference type="NCBIfam" id="NF038262">
    <property type="entry name" value="SiaB_fam_kinase"/>
    <property type="match status" value="1"/>
</dbReference>
<dbReference type="GO" id="GO:0016301">
    <property type="term" value="F:kinase activity"/>
    <property type="evidence" value="ECO:0007669"/>
    <property type="project" value="UniProtKB-KW"/>
</dbReference>
<name>A0ABU5ST30_9CYAN</name>
<proteinExistence type="predicted"/>
<protein>
    <submittedName>
        <fullName evidence="1">Biofilm regulation protein kinase SiaB</fullName>
        <ecNumber evidence="1">2.7.1.-</ecNumber>
    </submittedName>
</protein>
<organism evidence="1 2">
    <name type="scientific">Cyanobium gracile UHCC 0281</name>
    <dbReference type="NCBI Taxonomy" id="3110309"/>
    <lineage>
        <taxon>Bacteria</taxon>
        <taxon>Bacillati</taxon>
        <taxon>Cyanobacteriota</taxon>
        <taxon>Cyanophyceae</taxon>
        <taxon>Synechococcales</taxon>
        <taxon>Prochlorococcaceae</taxon>
        <taxon>Cyanobium</taxon>
    </lineage>
</organism>